<name>A0A8S3YH22_9EUPU</name>
<feature type="domain" description="EF-hand" evidence="5">
    <location>
        <begin position="69"/>
        <end position="104"/>
    </location>
</feature>
<dbReference type="InterPro" id="IPR002048">
    <property type="entry name" value="EF_hand_dom"/>
</dbReference>
<dbReference type="InterPro" id="IPR036322">
    <property type="entry name" value="WD40_repeat_dom_sf"/>
</dbReference>
<evidence type="ECO:0000313" key="6">
    <source>
        <dbReference type="EMBL" id="CAG5115688.1"/>
    </source>
</evidence>
<dbReference type="SUPFAM" id="SSF82171">
    <property type="entry name" value="DPP6 N-terminal domain-like"/>
    <property type="match status" value="1"/>
</dbReference>
<dbReference type="Pfam" id="PF00400">
    <property type="entry name" value="WD40"/>
    <property type="match status" value="3"/>
</dbReference>
<organism evidence="6 7">
    <name type="scientific">Candidula unifasciata</name>
    <dbReference type="NCBI Taxonomy" id="100452"/>
    <lineage>
        <taxon>Eukaryota</taxon>
        <taxon>Metazoa</taxon>
        <taxon>Spiralia</taxon>
        <taxon>Lophotrochozoa</taxon>
        <taxon>Mollusca</taxon>
        <taxon>Gastropoda</taxon>
        <taxon>Heterobranchia</taxon>
        <taxon>Euthyneura</taxon>
        <taxon>Panpulmonata</taxon>
        <taxon>Eupulmonata</taxon>
        <taxon>Stylommatophora</taxon>
        <taxon>Helicina</taxon>
        <taxon>Helicoidea</taxon>
        <taxon>Geomitridae</taxon>
        <taxon>Candidula</taxon>
    </lineage>
</organism>
<proteinExistence type="predicted"/>
<dbReference type="PROSITE" id="PS50222">
    <property type="entry name" value="EF_HAND_2"/>
    <property type="match status" value="1"/>
</dbReference>
<dbReference type="GO" id="GO:0005509">
    <property type="term" value="F:calcium ion binding"/>
    <property type="evidence" value="ECO:0007669"/>
    <property type="project" value="InterPro"/>
</dbReference>
<evidence type="ECO:0000256" key="3">
    <source>
        <dbReference type="PROSITE-ProRule" id="PRU00221"/>
    </source>
</evidence>
<keyword evidence="7" id="KW-1185">Reference proteome</keyword>
<sequence>SGSNQRLEDHIKLHHLQQIMHEFFLHTSDDLLVPQPPGHFSGKLRRRIPGSMNLEEFKDTIFRVLGTDEYDDYLEKLFVKLDTLSDGFVDWNEFCTHLLLLYRENDYLHTKCDLPFVEEAKIRHIIHNKQEQTSKIVAVHSPVRYVTISKEGSLCVWHPNMTVDKHYVISDLGDDQKRRFRMWVTDAVYMKNCEKIAIGSTSRDIRFYDVSSSQYFEEYHLFALADVPYCFDYYYNNQQPNTESILIFGVDTGAIHLLTFLKPVTQLFETPFKNDGGVQKVYMQDIASHNTWVRHHVIAAVHPEMIKQVRFLPDNEAIISASASPKSTIVICDIFGVKKSYVFRIEKGVECFDHNKNLNLLATGSGDHVVRLWNPYVTNSPIATLSGHVTGIIGVVLHEQFKQVFSYSKDAVIKVWDTKEHRCLQTISLKFPSSLNGRIPEHGQFPVHLQEAPHSAFILTCNDFIASLRLGRPEENTAHTETTHDTQLCCAIYNKLLKQVVTGCDSSNIAIWDVETGTKSVVFPNAHDGEEITCLTFDQTCRRLISAARNGTVKVWNFHNGHNLHVLENVGEAEVTGTIHLPDQKVILTMGWNRMILSYDDSDPENKYLPAKTSWKGGQLHKDDILSSDYAPPNFLATASYDGEIIVWEADTERVYLRLRKGQPPSISQKLDAMKTTMVDGRPGTRSSGRSRPNSRHRTSHRVEQG</sequence>
<dbReference type="InterPro" id="IPR015943">
    <property type="entry name" value="WD40/YVTN_repeat-like_dom_sf"/>
</dbReference>
<keyword evidence="1 3" id="KW-0853">WD repeat</keyword>
<evidence type="ECO:0000256" key="4">
    <source>
        <dbReference type="SAM" id="MobiDB-lite"/>
    </source>
</evidence>
<evidence type="ECO:0000256" key="1">
    <source>
        <dbReference type="ARBA" id="ARBA00022574"/>
    </source>
</evidence>
<feature type="repeat" description="WD" evidence="3">
    <location>
        <begin position="618"/>
        <end position="658"/>
    </location>
</feature>
<dbReference type="SMART" id="SM00320">
    <property type="entry name" value="WD40"/>
    <property type="match status" value="8"/>
</dbReference>
<feature type="non-terminal residue" evidence="6">
    <location>
        <position position="706"/>
    </location>
</feature>
<dbReference type="Gene3D" id="1.10.238.10">
    <property type="entry name" value="EF-hand"/>
    <property type="match status" value="1"/>
</dbReference>
<dbReference type="InterPro" id="IPR019775">
    <property type="entry name" value="WD40_repeat_CS"/>
</dbReference>
<dbReference type="PROSITE" id="PS00678">
    <property type="entry name" value="WD_REPEATS_1"/>
    <property type="match status" value="2"/>
</dbReference>
<dbReference type="SUPFAM" id="SSF47473">
    <property type="entry name" value="EF-hand"/>
    <property type="match status" value="1"/>
</dbReference>
<dbReference type="Gene3D" id="2.130.10.10">
    <property type="entry name" value="YVTN repeat-like/Quinoprotein amine dehydrogenase"/>
    <property type="match status" value="2"/>
</dbReference>
<dbReference type="InterPro" id="IPR001680">
    <property type="entry name" value="WD40_rpt"/>
</dbReference>
<evidence type="ECO:0000259" key="5">
    <source>
        <dbReference type="PROSITE" id="PS50222"/>
    </source>
</evidence>
<keyword evidence="2" id="KW-0677">Repeat</keyword>
<feature type="non-terminal residue" evidence="6">
    <location>
        <position position="1"/>
    </location>
</feature>
<feature type="repeat" description="WD" evidence="3">
    <location>
        <begin position="525"/>
        <end position="566"/>
    </location>
</feature>
<dbReference type="Proteomes" id="UP000678393">
    <property type="component" value="Unassembled WGS sequence"/>
</dbReference>
<reference evidence="6" key="1">
    <citation type="submission" date="2021-04" db="EMBL/GenBank/DDBJ databases">
        <authorList>
            <consortium name="Molecular Ecology Group"/>
        </authorList>
    </citation>
    <scope>NUCLEOTIDE SEQUENCE</scope>
</reference>
<dbReference type="PANTHER" id="PTHR44324">
    <property type="entry name" value="WD40 REPEAT DOMAIN 95"/>
    <property type="match status" value="1"/>
</dbReference>
<dbReference type="InterPro" id="IPR051242">
    <property type="entry name" value="WD-EF-hand_domain"/>
</dbReference>
<accession>A0A8S3YH22</accession>
<dbReference type="AlphaFoldDB" id="A0A8S3YH22"/>
<dbReference type="InterPro" id="IPR011992">
    <property type="entry name" value="EF-hand-dom_pair"/>
</dbReference>
<evidence type="ECO:0000256" key="2">
    <source>
        <dbReference type="ARBA" id="ARBA00022737"/>
    </source>
</evidence>
<dbReference type="OrthoDB" id="75172at2759"/>
<dbReference type="SUPFAM" id="SSF50978">
    <property type="entry name" value="WD40 repeat-like"/>
    <property type="match status" value="1"/>
</dbReference>
<feature type="compositionally biased region" description="Low complexity" evidence="4">
    <location>
        <begin position="681"/>
        <end position="692"/>
    </location>
</feature>
<feature type="region of interest" description="Disordered" evidence="4">
    <location>
        <begin position="667"/>
        <end position="706"/>
    </location>
</feature>
<gene>
    <name evidence="6" type="ORF">CUNI_LOCUS1246</name>
</gene>
<comment type="caution">
    <text evidence="6">The sequence shown here is derived from an EMBL/GenBank/DDBJ whole genome shotgun (WGS) entry which is preliminary data.</text>
</comment>
<evidence type="ECO:0000313" key="7">
    <source>
        <dbReference type="Proteomes" id="UP000678393"/>
    </source>
</evidence>
<feature type="repeat" description="WD" evidence="3">
    <location>
        <begin position="385"/>
        <end position="426"/>
    </location>
</feature>
<dbReference type="PROSITE" id="PS50082">
    <property type="entry name" value="WD_REPEATS_2"/>
    <property type="match status" value="3"/>
</dbReference>
<dbReference type="PANTHER" id="PTHR44324:SF3">
    <property type="entry name" value="WD REPEAT-CONTAINING PROTEIN 49-LIKE"/>
    <property type="match status" value="1"/>
</dbReference>
<protein>
    <recommendedName>
        <fullName evidence="5">EF-hand domain-containing protein</fullName>
    </recommendedName>
</protein>
<dbReference type="EMBL" id="CAJHNH020000149">
    <property type="protein sequence ID" value="CAG5115688.1"/>
    <property type="molecule type" value="Genomic_DNA"/>
</dbReference>